<proteinExistence type="predicted"/>
<dbReference type="EMBL" id="ABEU02000023">
    <property type="protein sequence ID" value="PNR28813.1"/>
    <property type="molecule type" value="Genomic_DNA"/>
</dbReference>
<dbReference type="GO" id="GO:0016787">
    <property type="term" value="F:hydrolase activity"/>
    <property type="evidence" value="ECO:0007669"/>
    <property type="project" value="UniProtKB-KW"/>
</dbReference>
<dbReference type="InterPro" id="IPR012341">
    <property type="entry name" value="6hp_glycosidase-like_sf"/>
</dbReference>
<dbReference type="Gramene" id="Pp3c23_940V3.1">
    <property type="protein sequence ID" value="PAC:32950329.CDS.1"/>
    <property type="gene ID" value="Pp3c23_940"/>
</dbReference>
<evidence type="ECO:0000313" key="2">
    <source>
        <dbReference type="EMBL" id="PNR28813.1"/>
    </source>
</evidence>
<dbReference type="EnsemblPlants" id="Pp3c23_940V3.2">
    <property type="protein sequence ID" value="PAC:32950330.CDS.1"/>
    <property type="gene ID" value="Pp3c23_940"/>
</dbReference>
<organism evidence="2">
    <name type="scientific">Physcomitrium patens</name>
    <name type="common">Spreading-leaved earth moss</name>
    <name type="synonym">Physcomitrella patens</name>
    <dbReference type="NCBI Taxonomy" id="3218"/>
    <lineage>
        <taxon>Eukaryota</taxon>
        <taxon>Viridiplantae</taxon>
        <taxon>Streptophyta</taxon>
        <taxon>Embryophyta</taxon>
        <taxon>Bryophyta</taxon>
        <taxon>Bryophytina</taxon>
        <taxon>Bryopsida</taxon>
        <taxon>Funariidae</taxon>
        <taxon>Funariales</taxon>
        <taxon>Funariaceae</taxon>
        <taxon>Physcomitrium</taxon>
    </lineage>
</organism>
<reference evidence="2 4" key="1">
    <citation type="journal article" date="2008" name="Science">
        <title>The Physcomitrella genome reveals evolutionary insights into the conquest of land by plants.</title>
        <authorList>
            <person name="Rensing S."/>
            <person name="Lang D."/>
            <person name="Zimmer A."/>
            <person name="Terry A."/>
            <person name="Salamov A."/>
            <person name="Shapiro H."/>
            <person name="Nishiyama T."/>
            <person name="Perroud P.-F."/>
            <person name="Lindquist E."/>
            <person name="Kamisugi Y."/>
            <person name="Tanahashi T."/>
            <person name="Sakakibara K."/>
            <person name="Fujita T."/>
            <person name="Oishi K."/>
            <person name="Shin-I T."/>
            <person name="Kuroki Y."/>
            <person name="Toyoda A."/>
            <person name="Suzuki Y."/>
            <person name="Hashimoto A."/>
            <person name="Yamaguchi K."/>
            <person name="Sugano A."/>
            <person name="Kohara Y."/>
            <person name="Fujiyama A."/>
            <person name="Anterola A."/>
            <person name="Aoki S."/>
            <person name="Ashton N."/>
            <person name="Barbazuk W.B."/>
            <person name="Barker E."/>
            <person name="Bennetzen J."/>
            <person name="Bezanilla M."/>
            <person name="Blankenship R."/>
            <person name="Cho S.H."/>
            <person name="Dutcher S."/>
            <person name="Estelle M."/>
            <person name="Fawcett J.A."/>
            <person name="Gundlach H."/>
            <person name="Hanada K."/>
            <person name="Heyl A."/>
            <person name="Hicks K.A."/>
            <person name="Hugh J."/>
            <person name="Lohr M."/>
            <person name="Mayer K."/>
            <person name="Melkozernov A."/>
            <person name="Murata T."/>
            <person name="Nelson D."/>
            <person name="Pils B."/>
            <person name="Prigge M."/>
            <person name="Reiss B."/>
            <person name="Renner T."/>
            <person name="Rombauts S."/>
            <person name="Rushton P."/>
            <person name="Sanderfoot A."/>
            <person name="Schween G."/>
            <person name="Shiu S.-H."/>
            <person name="Stueber K."/>
            <person name="Theodoulou F.L."/>
            <person name="Tu H."/>
            <person name="Van de Peer Y."/>
            <person name="Verrier P.J."/>
            <person name="Waters E."/>
            <person name="Wood A."/>
            <person name="Yang L."/>
            <person name="Cove D."/>
            <person name="Cuming A."/>
            <person name="Hasebe M."/>
            <person name="Lucas S."/>
            <person name="Mishler D.B."/>
            <person name="Reski R."/>
            <person name="Grigoriev I."/>
            <person name="Quatrano R.S."/>
            <person name="Boore J.L."/>
        </authorList>
    </citation>
    <scope>NUCLEOTIDE SEQUENCE [LARGE SCALE GENOMIC DNA]</scope>
    <source>
        <strain evidence="3 4">cv. Gransden 2004</strain>
    </source>
</reference>
<dbReference type="InterPro" id="IPR008928">
    <property type="entry name" value="6-hairpin_glycosidase_sf"/>
</dbReference>
<keyword evidence="4" id="KW-1185">Reference proteome</keyword>
<evidence type="ECO:0000313" key="4">
    <source>
        <dbReference type="Proteomes" id="UP000006727"/>
    </source>
</evidence>
<dbReference type="Gene3D" id="1.50.10.10">
    <property type="match status" value="1"/>
</dbReference>
<dbReference type="AlphaFoldDB" id="A0A2K1IHR0"/>
<reference evidence="3" key="3">
    <citation type="submission" date="2020-12" db="UniProtKB">
        <authorList>
            <consortium name="EnsemblPlants"/>
        </authorList>
    </citation>
    <scope>IDENTIFICATION</scope>
</reference>
<accession>A0A2K1IHR0</accession>
<dbReference type="RefSeq" id="XP_024363022.1">
    <property type="nucleotide sequence ID" value="XM_024507254.1"/>
</dbReference>
<dbReference type="PANTHER" id="PTHR33886">
    <property type="entry name" value="UNSATURATED RHAMNOGALACTURONAN HYDROLASE (EUROFUNG)"/>
    <property type="match status" value="1"/>
</dbReference>
<dbReference type="PaxDb" id="3218-PP1S210_72V6.1"/>
<dbReference type="SUPFAM" id="SSF48208">
    <property type="entry name" value="Six-hairpin glycosidases"/>
    <property type="match status" value="1"/>
</dbReference>
<name>A0A2K1IHR0_PHYPA</name>
<evidence type="ECO:0000313" key="3">
    <source>
        <dbReference type="EnsemblPlants" id="PAC:32950329.CDS.1"/>
    </source>
</evidence>
<sequence length="406" mass="46250">MKFSHELPIVEVGIVILCLGLWMPIARATHGEVEALDLAKRMAMTSMKEWSVVGPAKDRFQYELGVYLAGIELVWEATGDSKYFDYIKFKVDRHVMDNGTIAGNYNLTEFNIDNIMTGRLVLMLYKKTGDRKYKIAADILRKQLRQHPRIREGGFWHKLVYPYQMWLDGLYMAQPFYAEYAKLFHEATVFDDVASQFIIMERRSRDFTTGLLYHGYDESRVQNWSDPKTGRSPSFWGRAMGWYFMAIVDTLDIIPKHHPKRAHLLAITRNIAVALTKVQDSKSGLWWQVLDKPNQKGNYLESSASAMFVYSYAKGVRKGYLPPKYLKIAKQGYAGIVSNFITGTADGGVNYNRIASVGGLGGTPYRNGTFEYYISEPIATNDPKGVGPFMMCSVEMSYASVSMRRP</sequence>
<dbReference type="Proteomes" id="UP000006727">
    <property type="component" value="Chromosome 23"/>
</dbReference>
<dbReference type="EnsemblPlants" id="Pp3c23_940V3.1">
    <property type="protein sequence ID" value="PAC:32950329.CDS.1"/>
    <property type="gene ID" value="Pp3c23_940"/>
</dbReference>
<dbReference type="Pfam" id="PF07470">
    <property type="entry name" value="Glyco_hydro_88"/>
    <property type="match status" value="1"/>
</dbReference>
<dbReference type="InterPro" id="IPR052043">
    <property type="entry name" value="PolySaccharide_Degr_Enz"/>
</dbReference>
<dbReference type="InterPro" id="IPR010905">
    <property type="entry name" value="Glyco_hydro_88"/>
</dbReference>
<dbReference type="OrthoDB" id="540611at2759"/>
<gene>
    <name evidence="3" type="primary">LOC112276170</name>
    <name evidence="2" type="ORF">PHYPA_027505</name>
</gene>
<protein>
    <submittedName>
        <fullName evidence="2 3">Uncharacterized protein</fullName>
    </submittedName>
</protein>
<dbReference type="PANTHER" id="PTHR33886:SF8">
    <property type="entry name" value="UNSATURATED RHAMNOGALACTURONAN HYDROLASE (EUROFUNG)"/>
    <property type="match status" value="1"/>
</dbReference>
<keyword evidence="1" id="KW-0378">Hydrolase</keyword>
<reference evidence="2 4" key="2">
    <citation type="journal article" date="2018" name="Plant J.">
        <title>The Physcomitrella patens chromosome-scale assembly reveals moss genome structure and evolution.</title>
        <authorList>
            <person name="Lang D."/>
            <person name="Ullrich K.K."/>
            <person name="Murat F."/>
            <person name="Fuchs J."/>
            <person name="Jenkins J."/>
            <person name="Haas F.B."/>
            <person name="Piednoel M."/>
            <person name="Gundlach H."/>
            <person name="Van Bel M."/>
            <person name="Meyberg R."/>
            <person name="Vives C."/>
            <person name="Morata J."/>
            <person name="Symeonidi A."/>
            <person name="Hiss M."/>
            <person name="Muchero W."/>
            <person name="Kamisugi Y."/>
            <person name="Saleh O."/>
            <person name="Blanc G."/>
            <person name="Decker E.L."/>
            <person name="van Gessel N."/>
            <person name="Grimwood J."/>
            <person name="Hayes R.D."/>
            <person name="Graham S.W."/>
            <person name="Gunter L.E."/>
            <person name="McDaniel S.F."/>
            <person name="Hoernstein S.N.W."/>
            <person name="Larsson A."/>
            <person name="Li F.W."/>
            <person name="Perroud P.F."/>
            <person name="Phillips J."/>
            <person name="Ranjan P."/>
            <person name="Rokshar D.S."/>
            <person name="Rothfels C.J."/>
            <person name="Schneider L."/>
            <person name="Shu S."/>
            <person name="Stevenson D.W."/>
            <person name="Thummler F."/>
            <person name="Tillich M."/>
            <person name="Villarreal Aguilar J.C."/>
            <person name="Widiez T."/>
            <person name="Wong G.K."/>
            <person name="Wymore A."/>
            <person name="Zhang Y."/>
            <person name="Zimmer A.D."/>
            <person name="Quatrano R.S."/>
            <person name="Mayer K.F.X."/>
            <person name="Goodstein D."/>
            <person name="Casacuberta J.M."/>
            <person name="Vandepoele K."/>
            <person name="Reski R."/>
            <person name="Cuming A.C."/>
            <person name="Tuskan G.A."/>
            <person name="Maumus F."/>
            <person name="Salse J."/>
            <person name="Schmutz J."/>
            <person name="Rensing S.A."/>
        </authorList>
    </citation>
    <scope>NUCLEOTIDE SEQUENCE [LARGE SCALE GENOMIC DNA]</scope>
    <source>
        <strain evidence="3 4">cv. Gransden 2004</strain>
    </source>
</reference>
<dbReference type="GeneID" id="112276170"/>
<dbReference type="Gramene" id="Pp3c23_940V3.2">
    <property type="protein sequence ID" value="PAC:32950330.CDS.1"/>
    <property type="gene ID" value="Pp3c23_940"/>
</dbReference>
<dbReference type="STRING" id="3218.A0A2K1IHR0"/>
<evidence type="ECO:0000256" key="1">
    <source>
        <dbReference type="ARBA" id="ARBA00022801"/>
    </source>
</evidence>
<dbReference type="GO" id="GO:0005975">
    <property type="term" value="P:carbohydrate metabolic process"/>
    <property type="evidence" value="ECO:0007669"/>
    <property type="project" value="InterPro"/>
</dbReference>